<evidence type="ECO:0000256" key="1">
    <source>
        <dbReference type="SAM" id="MobiDB-lite"/>
    </source>
</evidence>
<evidence type="ECO:0000313" key="2">
    <source>
        <dbReference type="EMBL" id="KAI5331895.1"/>
    </source>
</evidence>
<dbReference type="AlphaFoldDB" id="A0AAD4VV59"/>
<accession>A0AAD4VV59</accession>
<evidence type="ECO:0000313" key="3">
    <source>
        <dbReference type="Proteomes" id="UP001054821"/>
    </source>
</evidence>
<dbReference type="EMBL" id="JAJFAZ020000004">
    <property type="protein sequence ID" value="KAI5331895.1"/>
    <property type="molecule type" value="Genomic_DNA"/>
</dbReference>
<feature type="region of interest" description="Disordered" evidence="1">
    <location>
        <begin position="51"/>
        <end position="91"/>
    </location>
</feature>
<keyword evidence="3" id="KW-1185">Reference proteome</keyword>
<proteinExistence type="predicted"/>
<comment type="caution">
    <text evidence="2">The sequence shown here is derived from an EMBL/GenBank/DDBJ whole genome shotgun (WGS) entry which is preliminary data.</text>
</comment>
<name>A0AAD4VV59_PRUDU</name>
<dbReference type="Proteomes" id="UP001054821">
    <property type="component" value="Chromosome 4"/>
</dbReference>
<gene>
    <name evidence="2" type="ORF">L3X38_022021</name>
</gene>
<organism evidence="2 3">
    <name type="scientific">Prunus dulcis</name>
    <name type="common">Almond</name>
    <name type="synonym">Amygdalus dulcis</name>
    <dbReference type="NCBI Taxonomy" id="3755"/>
    <lineage>
        <taxon>Eukaryota</taxon>
        <taxon>Viridiplantae</taxon>
        <taxon>Streptophyta</taxon>
        <taxon>Embryophyta</taxon>
        <taxon>Tracheophyta</taxon>
        <taxon>Spermatophyta</taxon>
        <taxon>Magnoliopsida</taxon>
        <taxon>eudicotyledons</taxon>
        <taxon>Gunneridae</taxon>
        <taxon>Pentapetalae</taxon>
        <taxon>rosids</taxon>
        <taxon>fabids</taxon>
        <taxon>Rosales</taxon>
        <taxon>Rosaceae</taxon>
        <taxon>Amygdaloideae</taxon>
        <taxon>Amygdaleae</taxon>
        <taxon>Prunus</taxon>
    </lineage>
</organism>
<sequence length="153" mass="17095">MQTSHQARLAENVVHVATLHVDAGFLVTQWAEIMVCLIPMHPDWIVKQKACQQSQMSKSDPESDGAVSALDDENICPSPQLTTPVTDAASGEEPLCRHYLESSTRKNSWDQGGRCDPMKMRQEKARLERRQHEEKARIEAEIRAAEAATTNEG</sequence>
<reference evidence="2 3" key="1">
    <citation type="journal article" date="2022" name="G3 (Bethesda)">
        <title>Whole-genome sequence and methylome profiling of the almond [Prunus dulcis (Mill.) D.A. Webb] cultivar 'Nonpareil'.</title>
        <authorList>
            <person name="D'Amico-Willman K.M."/>
            <person name="Ouma W.Z."/>
            <person name="Meulia T."/>
            <person name="Sideli G.M."/>
            <person name="Gradziel T.M."/>
            <person name="Fresnedo-Ramirez J."/>
        </authorList>
    </citation>
    <scope>NUCLEOTIDE SEQUENCE [LARGE SCALE GENOMIC DNA]</scope>
    <source>
        <strain evidence="2">Clone GOH B32 T37-40</strain>
    </source>
</reference>
<protein>
    <submittedName>
        <fullName evidence="2">Uncharacterized protein</fullName>
    </submittedName>
</protein>